<dbReference type="Pfam" id="PF13289">
    <property type="entry name" value="SIR2_2"/>
    <property type="match status" value="1"/>
</dbReference>
<dbReference type="Proteomes" id="UP000234342">
    <property type="component" value="Unassembled WGS sequence"/>
</dbReference>
<dbReference type="AlphaFoldDB" id="A0A2H1KLZ9"/>
<protein>
    <submittedName>
        <fullName evidence="1">SIR2-like domain-containing protein</fullName>
    </submittedName>
</protein>
<name>A0A2H1KLZ9_9MICO</name>
<accession>A0A2H1KLZ9</accession>
<dbReference type="InterPro" id="IPR029035">
    <property type="entry name" value="DHS-like_NAD/FAD-binding_dom"/>
</dbReference>
<dbReference type="RefSeq" id="WP_101644527.1">
    <property type="nucleotide sequence ID" value="NZ_FXZE01000022.1"/>
</dbReference>
<keyword evidence="2" id="KW-1185">Reference proteome</keyword>
<evidence type="ECO:0000313" key="2">
    <source>
        <dbReference type="Proteomes" id="UP000234342"/>
    </source>
</evidence>
<organism evidence="1 2">
    <name type="scientific">Brevibacterium antiquum</name>
    <dbReference type="NCBI Taxonomy" id="234835"/>
    <lineage>
        <taxon>Bacteria</taxon>
        <taxon>Bacillati</taxon>
        <taxon>Actinomycetota</taxon>
        <taxon>Actinomycetes</taxon>
        <taxon>Micrococcales</taxon>
        <taxon>Brevibacteriaceae</taxon>
        <taxon>Brevibacterium</taxon>
    </lineage>
</organism>
<proteinExistence type="predicted"/>
<sequence length="350" mass="38931">MGLDQEQVYTDVQDLFRKGLVIIVGSGASSALDIPGMGALAKYLQENIPKAISSKSLKCLPQWKPVSDRLEQGTGLEDALVNGVDSDELATLIATQIADCLLKEEIGAIEKLLSDNETPAFSRIFQHIFKTTKSVDVITTNYDRLLEVQAARVGIAVDSMFYGQTVGKFDQVQSSKAMLRPDNQPGKRRVSTVQTVPHIRLSKPHGSLDWFTYNGQQYRSDLAFPGARRIVAPGKSKYRQGYDVPFDRQRERANSAIDSAQALLFVGYGFNDDHLQTHIKDKIREVPSLILSRTFTENAKKYLSTSPKALGIEADTSNRKFSHVQKGDTETVLNRPIWNLMDLVKEVLGK</sequence>
<reference evidence="2" key="1">
    <citation type="submission" date="2017-03" db="EMBL/GenBank/DDBJ databases">
        <authorList>
            <person name="Monnet C."/>
        </authorList>
    </citation>
    <scope>NUCLEOTIDE SEQUENCE [LARGE SCALE GENOMIC DNA]</scope>
    <source>
        <strain evidence="2">P10</strain>
    </source>
</reference>
<gene>
    <name evidence="1" type="ORF">BANT10_03216</name>
</gene>
<evidence type="ECO:0000313" key="1">
    <source>
        <dbReference type="EMBL" id="SMY00800.1"/>
    </source>
</evidence>
<dbReference type="EMBL" id="FXZE01000022">
    <property type="protein sequence ID" value="SMY00800.1"/>
    <property type="molecule type" value="Genomic_DNA"/>
</dbReference>
<dbReference type="SUPFAM" id="SSF52467">
    <property type="entry name" value="DHS-like NAD/FAD-binding domain"/>
    <property type="match status" value="1"/>
</dbReference>